<dbReference type="AlphaFoldDB" id="A0A2T0UMW4"/>
<comment type="caution">
    <text evidence="1">The sequence shown here is derived from an EMBL/GenBank/DDBJ whole genome shotgun (WGS) entry which is preliminary data.</text>
</comment>
<gene>
    <name evidence="1" type="ORF">B0I28_104336</name>
</gene>
<evidence type="ECO:0000313" key="2">
    <source>
        <dbReference type="Proteomes" id="UP000238176"/>
    </source>
</evidence>
<sequence>MPALYDGEFLGLPQLNDAGAAVVWVELDGEAPQVYLEEPEDTDGIDFDYYRDDLTYENNGIYSWSTSQMGDLIDGPPSEQSCVDSVRSNPMNNPRHAWELYEKNVLCVITSEGNIAAMKVTYRGDTFTEETPAINFEVTLWSQQ</sequence>
<evidence type="ECO:0000313" key="1">
    <source>
        <dbReference type="EMBL" id="PRY59177.1"/>
    </source>
</evidence>
<name>A0A2T0UMW4_9ACTN</name>
<dbReference type="Proteomes" id="UP000238176">
    <property type="component" value="Unassembled WGS sequence"/>
</dbReference>
<dbReference type="EMBL" id="PVTJ01000004">
    <property type="protein sequence ID" value="PRY59177.1"/>
    <property type="molecule type" value="Genomic_DNA"/>
</dbReference>
<proteinExistence type="predicted"/>
<accession>A0A2T0UMW4</accession>
<organism evidence="1 2">
    <name type="scientific">Glycomyces artemisiae</name>
    <dbReference type="NCBI Taxonomy" id="1076443"/>
    <lineage>
        <taxon>Bacteria</taxon>
        <taxon>Bacillati</taxon>
        <taxon>Actinomycetota</taxon>
        <taxon>Actinomycetes</taxon>
        <taxon>Glycomycetales</taxon>
        <taxon>Glycomycetaceae</taxon>
        <taxon>Glycomyces</taxon>
    </lineage>
</organism>
<reference evidence="1 2" key="1">
    <citation type="submission" date="2018-03" db="EMBL/GenBank/DDBJ databases">
        <title>Genomic Encyclopedia of Type Strains, Phase III (KMG-III): the genomes of soil and plant-associated and newly described type strains.</title>
        <authorList>
            <person name="Whitman W."/>
        </authorList>
    </citation>
    <scope>NUCLEOTIDE SEQUENCE [LARGE SCALE GENOMIC DNA]</scope>
    <source>
        <strain evidence="1 2">CGMCC 4.7067</strain>
    </source>
</reference>
<keyword evidence="2" id="KW-1185">Reference proteome</keyword>
<protein>
    <submittedName>
        <fullName evidence="1">Uncharacterized protein</fullName>
    </submittedName>
</protein>